<feature type="compositionally biased region" description="Low complexity" evidence="1">
    <location>
        <begin position="45"/>
        <end position="75"/>
    </location>
</feature>
<sequence>MRCRWRQEVKACLGQVMAVPGVPTLRPLKIRKPSTFGSHERTKSDGSSGSRSTSSFSLDSSQSINSPAPSHSAAPVSREFSAMYEEYLRAISSENVAREIATTASKAQGSHITSLINYSDTLHQALQTKLSGRHRHSMSPTVIPGIRKSADPNRELAAKVDGEEDAGTIFTTESSDVGEGRGSKYAAARRLIKHRWRVGYTSCIMVYRLIKLDMALVPTLVKFSVETNLDPNLLSNIIRNHVPVRDNMLTSHIKSFIKSERTEQQIECIAQLLAIRLHSFGAYSPVRQRELCKIMQYECVPEGKLIIKEGHRPNAFYFIISGQVDIFTVRNSVKCRFRLCKAGDSFGDLSLRIIAEKMYETRRTASISTVVDTELLRIEKEDYMMIRSISNQAQREANVQRLYDLPYFCGDREIVERIAEHASFTTFQPNQVIVSEGSTALQMYWVMSGSCKAYKMMHTVRRKNAKGKDVIKILDDKDTSYDARLDEKPTYEMMSLFDFEPGDFFPAMTPPSQPVLPGDDSSKLQYVAELGKNDELGVGVVSQCTVMSGTFVELMMIPQHYFALLATPTMVVQALDDGHFKITTEEIVAAFEKRSKWQEYRKDNTSRK</sequence>
<keyword evidence="4" id="KW-1185">Reference proteome</keyword>
<accession>A0ABR4NDJ5</accession>
<dbReference type="SMART" id="SM00100">
    <property type="entry name" value="cNMP"/>
    <property type="match status" value="1"/>
</dbReference>
<gene>
    <name evidence="3" type="ORF">HK105_202884</name>
</gene>
<evidence type="ECO:0000313" key="4">
    <source>
        <dbReference type="Proteomes" id="UP001527925"/>
    </source>
</evidence>
<evidence type="ECO:0000256" key="1">
    <source>
        <dbReference type="SAM" id="MobiDB-lite"/>
    </source>
</evidence>
<dbReference type="SUPFAM" id="SSF51206">
    <property type="entry name" value="cAMP-binding domain-like"/>
    <property type="match status" value="2"/>
</dbReference>
<dbReference type="Gene3D" id="2.60.120.10">
    <property type="entry name" value="Jelly Rolls"/>
    <property type="match status" value="2"/>
</dbReference>
<feature type="region of interest" description="Disordered" evidence="1">
    <location>
        <begin position="27"/>
        <end position="75"/>
    </location>
</feature>
<dbReference type="PANTHER" id="PTHR23011:SF28">
    <property type="entry name" value="CYCLIC NUCLEOTIDE-BINDING DOMAIN CONTAINING PROTEIN"/>
    <property type="match status" value="1"/>
</dbReference>
<name>A0ABR4NDJ5_9FUNG</name>
<dbReference type="Proteomes" id="UP001527925">
    <property type="component" value="Unassembled WGS sequence"/>
</dbReference>
<dbReference type="InterPro" id="IPR014710">
    <property type="entry name" value="RmlC-like_jellyroll"/>
</dbReference>
<dbReference type="CDD" id="cd00038">
    <property type="entry name" value="CAP_ED"/>
    <property type="match status" value="1"/>
</dbReference>
<protein>
    <recommendedName>
        <fullName evidence="2">Cyclic nucleotide-binding domain-containing protein</fullName>
    </recommendedName>
</protein>
<organism evidence="3 4">
    <name type="scientific">Polyrhizophydium stewartii</name>
    <dbReference type="NCBI Taxonomy" id="2732419"/>
    <lineage>
        <taxon>Eukaryota</taxon>
        <taxon>Fungi</taxon>
        <taxon>Fungi incertae sedis</taxon>
        <taxon>Chytridiomycota</taxon>
        <taxon>Chytridiomycota incertae sedis</taxon>
        <taxon>Chytridiomycetes</taxon>
        <taxon>Rhizophydiales</taxon>
        <taxon>Rhizophydiales incertae sedis</taxon>
        <taxon>Polyrhizophydium</taxon>
    </lineage>
</organism>
<evidence type="ECO:0000313" key="3">
    <source>
        <dbReference type="EMBL" id="KAL2917598.1"/>
    </source>
</evidence>
<dbReference type="InterPro" id="IPR018490">
    <property type="entry name" value="cNMP-bd_dom_sf"/>
</dbReference>
<comment type="caution">
    <text evidence="3">The sequence shown here is derived from an EMBL/GenBank/DDBJ whole genome shotgun (WGS) entry which is preliminary data.</text>
</comment>
<reference evidence="3 4" key="1">
    <citation type="submission" date="2023-09" db="EMBL/GenBank/DDBJ databases">
        <title>Pangenome analysis of Batrachochytrium dendrobatidis and related Chytrids.</title>
        <authorList>
            <person name="Yacoub M.N."/>
            <person name="Stajich J.E."/>
            <person name="James T.Y."/>
        </authorList>
    </citation>
    <scope>NUCLEOTIDE SEQUENCE [LARGE SCALE GENOMIC DNA]</scope>
    <source>
        <strain evidence="3 4">JEL0888</strain>
    </source>
</reference>
<dbReference type="InterPro" id="IPR000595">
    <property type="entry name" value="cNMP-bd_dom"/>
</dbReference>
<feature type="domain" description="Cyclic nucleotide-binding" evidence="2">
    <location>
        <begin position="279"/>
        <end position="386"/>
    </location>
</feature>
<dbReference type="PANTHER" id="PTHR23011">
    <property type="entry name" value="CYCLIC NUCLEOTIDE-BINDING DOMAIN CONTAINING PROTEIN"/>
    <property type="match status" value="1"/>
</dbReference>
<evidence type="ECO:0000259" key="2">
    <source>
        <dbReference type="PROSITE" id="PS50042"/>
    </source>
</evidence>
<dbReference type="EMBL" id="JADGIZ020000010">
    <property type="protein sequence ID" value="KAL2917598.1"/>
    <property type="molecule type" value="Genomic_DNA"/>
</dbReference>
<proteinExistence type="predicted"/>
<dbReference type="PROSITE" id="PS50042">
    <property type="entry name" value="CNMP_BINDING_3"/>
    <property type="match status" value="1"/>
</dbReference>
<dbReference type="Pfam" id="PF00027">
    <property type="entry name" value="cNMP_binding"/>
    <property type="match status" value="1"/>
</dbReference>